<proteinExistence type="predicted"/>
<dbReference type="InterPro" id="IPR028087">
    <property type="entry name" value="Tad_N"/>
</dbReference>
<protein>
    <recommendedName>
        <fullName evidence="3">Putative Flp pilus-assembly TadG-like N-terminal domain-containing protein</fullName>
    </recommendedName>
</protein>
<dbReference type="OrthoDB" id="8014659at2"/>
<feature type="domain" description="Putative Flp pilus-assembly TadG-like N-terminal" evidence="3">
    <location>
        <begin position="16"/>
        <end position="60"/>
    </location>
</feature>
<dbReference type="RefSeq" id="WP_160589528.1">
    <property type="nucleotide sequence ID" value="NZ_BAAAFP010000002.1"/>
</dbReference>
<keyword evidence="2" id="KW-1133">Transmembrane helix</keyword>
<comment type="caution">
    <text evidence="4">The sequence shown here is derived from an EMBL/GenBank/DDBJ whole genome shotgun (WGS) entry which is preliminary data.</text>
</comment>
<evidence type="ECO:0000313" key="4">
    <source>
        <dbReference type="EMBL" id="MXO87608.1"/>
    </source>
</evidence>
<keyword evidence="5" id="KW-1185">Reference proteome</keyword>
<evidence type="ECO:0000313" key="5">
    <source>
        <dbReference type="Proteomes" id="UP000435243"/>
    </source>
</evidence>
<evidence type="ECO:0000256" key="1">
    <source>
        <dbReference type="SAM" id="MobiDB-lite"/>
    </source>
</evidence>
<evidence type="ECO:0000256" key="2">
    <source>
        <dbReference type="SAM" id="Phobius"/>
    </source>
</evidence>
<gene>
    <name evidence="4" type="ORF">GRI32_02530</name>
</gene>
<sequence>MAGASRNFAKDAAAAISALYAVALLGLIAIAGIGLDYGRLVTMQSELQNAADQAALAAATQLNGADDAMVRARTAANAAFASAASAYVNETRVANDGGGSAITGLTFTFYDGYANDQPGELLANDADGARAKVVRVTVNDREVFYALTPVVGALSSGGVEADAMAMLERAVCNLPPIMVCIERSDFFLPTLEGDGLRMRWLDSSVDALAPGNVGFLDLYGTHDSQYELGENQPYGECGAIENVTTEPGFRATETRALNTRFDIQSNPLSCDPSTGDFCPAQNVRANSVLVEQSTITTNSSTPPPPPTCGSYQNRSRSWEPMTQAEVATAGTFTRDSCFDDGSCTYMGDGEWDIAGYLARNHPGVSPAIFSQGSRYEVYRWELEDPANRMPPRLVSSTVESRRRGNSGNYEHTFTNRCSYPQPQFASPVVPSNTQKDRRLLSVAAVDCTGLTGRSAVNILGWLDVFLTQPADGSETIHSEIVGPALRPDNLPTFQYFGRNRAVLIR</sequence>
<dbReference type="Pfam" id="PF13400">
    <property type="entry name" value="Tad"/>
    <property type="match status" value="1"/>
</dbReference>
<keyword evidence="2" id="KW-0812">Transmembrane</keyword>
<feature type="transmembrane region" description="Helical" evidence="2">
    <location>
        <begin position="12"/>
        <end position="35"/>
    </location>
</feature>
<feature type="region of interest" description="Disordered" evidence="1">
    <location>
        <begin position="293"/>
        <end position="316"/>
    </location>
</feature>
<reference evidence="4 5" key="1">
    <citation type="submission" date="2019-12" db="EMBL/GenBank/DDBJ databases">
        <title>Genomic-based taxomic classification of the family Erythrobacteraceae.</title>
        <authorList>
            <person name="Xu L."/>
        </authorList>
    </citation>
    <scope>NUCLEOTIDE SEQUENCE [LARGE SCALE GENOMIC DNA]</scope>
    <source>
        <strain evidence="4 5">JCM 16339</strain>
    </source>
</reference>
<dbReference type="AlphaFoldDB" id="A0A844ZIJ3"/>
<dbReference type="EMBL" id="WTYY01000001">
    <property type="protein sequence ID" value="MXO87608.1"/>
    <property type="molecule type" value="Genomic_DNA"/>
</dbReference>
<accession>A0A844ZIJ3</accession>
<evidence type="ECO:0000259" key="3">
    <source>
        <dbReference type="Pfam" id="PF13400"/>
    </source>
</evidence>
<name>A0A844ZIJ3_9SPHN</name>
<keyword evidence="2" id="KW-0472">Membrane</keyword>
<organism evidence="4 5">
    <name type="scientific">Alteraurantiacibacter aestuarii</name>
    <dbReference type="NCBI Taxonomy" id="650004"/>
    <lineage>
        <taxon>Bacteria</taxon>
        <taxon>Pseudomonadati</taxon>
        <taxon>Pseudomonadota</taxon>
        <taxon>Alphaproteobacteria</taxon>
        <taxon>Sphingomonadales</taxon>
        <taxon>Erythrobacteraceae</taxon>
        <taxon>Alteraurantiacibacter</taxon>
    </lineage>
</organism>
<dbReference type="Proteomes" id="UP000435243">
    <property type="component" value="Unassembled WGS sequence"/>
</dbReference>